<dbReference type="Proteomes" id="UP000187209">
    <property type="component" value="Unassembled WGS sequence"/>
</dbReference>
<feature type="domain" description="AB hydrolase-1" evidence="3">
    <location>
        <begin position="14"/>
        <end position="250"/>
    </location>
</feature>
<comment type="similarity">
    <text evidence="1">Belongs to the AB hydrolase superfamily.</text>
</comment>
<dbReference type="EMBL" id="MPUH01000706">
    <property type="protein sequence ID" value="OMJ75176.1"/>
    <property type="molecule type" value="Genomic_DNA"/>
</dbReference>
<evidence type="ECO:0000256" key="2">
    <source>
        <dbReference type="ARBA" id="ARBA00022801"/>
    </source>
</evidence>
<dbReference type="AlphaFoldDB" id="A0A1R2BEH6"/>
<dbReference type="SUPFAM" id="SSF53474">
    <property type="entry name" value="alpha/beta-Hydrolases"/>
    <property type="match status" value="1"/>
</dbReference>
<dbReference type="Pfam" id="PF00561">
    <property type="entry name" value="Abhydrolase_1"/>
    <property type="match status" value="1"/>
</dbReference>
<dbReference type="GO" id="GO:0016787">
    <property type="term" value="F:hydrolase activity"/>
    <property type="evidence" value="ECO:0007669"/>
    <property type="project" value="UniProtKB-KW"/>
</dbReference>
<sequence>MLNHFSVGIGKEFIWLHGLLGNSLNLTSTARSIKGKHYFLDARNHGRSFHAKGMDYKTQAHDVLTLMNAQGIRKATVVGHSMGGKTAMALACLYPERIEKLCIMDIAPLSYMGIMEKYYGHIRDYLNFIKNTDIKGKTRKEIEAICQQSFEDIGIVHLISSNLKGSDKNFTWRVGIEYLVEGIDELGGWEDPDGKFEGPTVAIVGENSIHTTKSPLLENNQPLKSLYTRLFPNVQIEVLDNTGHFIHAESPSLTKAAIAKHFNT</sequence>
<evidence type="ECO:0000313" key="5">
    <source>
        <dbReference type="Proteomes" id="UP000187209"/>
    </source>
</evidence>
<dbReference type="Gene3D" id="3.40.50.1820">
    <property type="entry name" value="alpha/beta hydrolase"/>
    <property type="match status" value="1"/>
</dbReference>
<keyword evidence="2" id="KW-0378">Hydrolase</keyword>
<dbReference type="OrthoDB" id="307503at2759"/>
<protein>
    <recommendedName>
        <fullName evidence="3">AB hydrolase-1 domain-containing protein</fullName>
    </recommendedName>
</protein>
<dbReference type="InterPro" id="IPR029058">
    <property type="entry name" value="AB_hydrolase_fold"/>
</dbReference>
<evidence type="ECO:0000259" key="3">
    <source>
        <dbReference type="Pfam" id="PF00561"/>
    </source>
</evidence>
<proteinExistence type="inferred from homology"/>
<dbReference type="PANTHER" id="PTHR46118:SF4">
    <property type="entry name" value="PROTEIN ABHD11"/>
    <property type="match status" value="1"/>
</dbReference>
<dbReference type="PRINTS" id="PR00111">
    <property type="entry name" value="ABHYDROLASE"/>
</dbReference>
<dbReference type="InterPro" id="IPR000073">
    <property type="entry name" value="AB_hydrolase_1"/>
</dbReference>
<dbReference type="PANTHER" id="PTHR46118">
    <property type="entry name" value="PROTEIN ABHD11"/>
    <property type="match status" value="1"/>
</dbReference>
<keyword evidence="5" id="KW-1185">Reference proteome</keyword>
<gene>
    <name evidence="4" type="ORF">SteCoe_25760</name>
</gene>
<reference evidence="4 5" key="1">
    <citation type="submission" date="2016-11" db="EMBL/GenBank/DDBJ databases">
        <title>The macronuclear genome of Stentor coeruleus: a giant cell with tiny introns.</title>
        <authorList>
            <person name="Slabodnick M."/>
            <person name="Ruby J.G."/>
            <person name="Reiff S.B."/>
            <person name="Swart E.C."/>
            <person name="Gosai S."/>
            <person name="Prabakaran S."/>
            <person name="Witkowska E."/>
            <person name="Larue G.E."/>
            <person name="Fisher S."/>
            <person name="Freeman R.M."/>
            <person name="Gunawardena J."/>
            <person name="Chu W."/>
            <person name="Stover N.A."/>
            <person name="Gregory B.D."/>
            <person name="Nowacki M."/>
            <person name="Derisi J."/>
            <person name="Roy S.W."/>
            <person name="Marshall W.F."/>
            <person name="Sood P."/>
        </authorList>
    </citation>
    <scope>NUCLEOTIDE SEQUENCE [LARGE SCALE GENOMIC DNA]</scope>
    <source>
        <strain evidence="4">WM001</strain>
    </source>
</reference>
<accession>A0A1R2BEH6</accession>
<comment type="caution">
    <text evidence="4">The sequence shown here is derived from an EMBL/GenBank/DDBJ whole genome shotgun (WGS) entry which is preliminary data.</text>
</comment>
<evidence type="ECO:0000313" key="4">
    <source>
        <dbReference type="EMBL" id="OMJ75176.1"/>
    </source>
</evidence>
<organism evidence="4 5">
    <name type="scientific">Stentor coeruleus</name>
    <dbReference type="NCBI Taxonomy" id="5963"/>
    <lineage>
        <taxon>Eukaryota</taxon>
        <taxon>Sar</taxon>
        <taxon>Alveolata</taxon>
        <taxon>Ciliophora</taxon>
        <taxon>Postciliodesmatophora</taxon>
        <taxon>Heterotrichea</taxon>
        <taxon>Heterotrichida</taxon>
        <taxon>Stentoridae</taxon>
        <taxon>Stentor</taxon>
    </lineage>
</organism>
<name>A0A1R2BEH6_9CILI</name>
<evidence type="ECO:0000256" key="1">
    <source>
        <dbReference type="ARBA" id="ARBA00008645"/>
    </source>
</evidence>